<evidence type="ECO:0000256" key="9">
    <source>
        <dbReference type="HAMAP-Rule" id="MF_00772"/>
    </source>
</evidence>
<evidence type="ECO:0000256" key="4">
    <source>
        <dbReference type="ARBA" id="ARBA00022603"/>
    </source>
</evidence>
<dbReference type="HAMAP" id="MF_00772">
    <property type="entry name" value="OGT"/>
    <property type="match status" value="1"/>
</dbReference>
<dbReference type="RefSeq" id="WP_099863043.1">
    <property type="nucleotide sequence ID" value="NZ_PEOG01000055.1"/>
</dbReference>
<dbReference type="InterPro" id="IPR014048">
    <property type="entry name" value="MethylDNA_cys_MeTrfase_DNA-bd"/>
</dbReference>
<keyword evidence="5 9" id="KW-0808">Transferase</keyword>
<feature type="region of interest" description="Disordered" evidence="10">
    <location>
        <begin position="173"/>
        <end position="195"/>
    </location>
</feature>
<evidence type="ECO:0000256" key="3">
    <source>
        <dbReference type="ARBA" id="ARBA00022490"/>
    </source>
</evidence>
<dbReference type="InterPro" id="IPR008332">
    <property type="entry name" value="MethylG_MeTrfase_N"/>
</dbReference>
<dbReference type="Gene3D" id="3.30.160.70">
    <property type="entry name" value="Methylated DNA-protein cysteine methyltransferase domain"/>
    <property type="match status" value="1"/>
</dbReference>
<comment type="catalytic activity">
    <reaction evidence="1 9">
        <text>a 4-O-methyl-thymidine in DNA + L-cysteinyl-[protein] = a thymidine in DNA + S-methyl-L-cysteinyl-[protein]</text>
        <dbReference type="Rhea" id="RHEA:53428"/>
        <dbReference type="Rhea" id="RHEA-COMP:10131"/>
        <dbReference type="Rhea" id="RHEA-COMP:10132"/>
        <dbReference type="Rhea" id="RHEA-COMP:13555"/>
        <dbReference type="Rhea" id="RHEA-COMP:13556"/>
        <dbReference type="ChEBI" id="CHEBI:29950"/>
        <dbReference type="ChEBI" id="CHEBI:82612"/>
        <dbReference type="ChEBI" id="CHEBI:137386"/>
        <dbReference type="ChEBI" id="CHEBI:137387"/>
        <dbReference type="EC" id="2.1.1.63"/>
    </reaction>
</comment>
<feature type="domain" description="Methylguanine DNA methyltransferase ribonuclease-like" evidence="12">
    <location>
        <begin position="12"/>
        <end position="71"/>
    </location>
</feature>
<reference evidence="13 14" key="1">
    <citation type="submission" date="2017-11" db="EMBL/GenBank/DDBJ databases">
        <title>Draft genome sequence of Mitsuaria sp. HWN-4.</title>
        <authorList>
            <person name="Gundlapally S.R."/>
        </authorList>
    </citation>
    <scope>NUCLEOTIDE SEQUENCE [LARGE SCALE GENOMIC DNA]</scope>
    <source>
        <strain evidence="13 14">HWN-4</strain>
    </source>
</reference>
<comment type="miscellaneous">
    <text evidence="9">This enzyme catalyzes only one turnover and therefore is not strictly catalytic. According to one definition, an enzyme is a biocatalyst that acts repeatedly and over many reaction cycles.</text>
</comment>
<dbReference type="PANTHER" id="PTHR10815">
    <property type="entry name" value="METHYLATED-DNA--PROTEIN-CYSTEINE METHYLTRANSFERASE"/>
    <property type="match status" value="1"/>
</dbReference>
<comment type="function">
    <text evidence="9">Involved in the cellular defense against the biological effects of O6-methylguanine (O6-MeG) and O4-methylthymine (O4-MeT) in DNA. Repairs the methylated nucleobase in DNA by stoichiometrically transferring the methyl group to a cysteine residue in the enzyme. This is a suicide reaction: the enzyme is irreversibly inactivated.</text>
</comment>
<keyword evidence="14" id="KW-1185">Reference proteome</keyword>
<dbReference type="InterPro" id="IPR036631">
    <property type="entry name" value="MGMT_N_sf"/>
</dbReference>
<evidence type="ECO:0000259" key="11">
    <source>
        <dbReference type="Pfam" id="PF01035"/>
    </source>
</evidence>
<evidence type="ECO:0000313" key="14">
    <source>
        <dbReference type="Proteomes" id="UP000231501"/>
    </source>
</evidence>
<dbReference type="AlphaFoldDB" id="A0A2G9C7Y5"/>
<name>A0A2G9C7Y5_9BURK</name>
<evidence type="ECO:0000256" key="6">
    <source>
        <dbReference type="ARBA" id="ARBA00022763"/>
    </source>
</evidence>
<dbReference type="InterPro" id="IPR023546">
    <property type="entry name" value="MGMT"/>
</dbReference>
<evidence type="ECO:0000256" key="2">
    <source>
        <dbReference type="ARBA" id="ARBA00008711"/>
    </source>
</evidence>
<sequence length="195" mass="20295">MKTPAAAHTAWTEADTPLGRLLIARNALGLSGLWFEDQKYHPGTLDAPRDDADPLLRETVAAMTAYFAERDAGSTPPAPLPPMAPAGTAFQQAVWRALLDIPSGLTVTYGELAARLGRPEAVRAVAAAVGRNPVSVLIPCHRVLGADGSLTGYAGGLHRKEALLSIEGGLPATLRASPSGPPARRHDNDTPGVSA</sequence>
<dbReference type="EMBL" id="PEOG01000055">
    <property type="protein sequence ID" value="PIM51734.1"/>
    <property type="molecule type" value="Genomic_DNA"/>
</dbReference>
<dbReference type="GO" id="GO:0032259">
    <property type="term" value="P:methylation"/>
    <property type="evidence" value="ECO:0007669"/>
    <property type="project" value="UniProtKB-KW"/>
</dbReference>
<dbReference type="GO" id="GO:0003908">
    <property type="term" value="F:methylated-DNA-[protein]-cysteine S-methyltransferase activity"/>
    <property type="evidence" value="ECO:0007669"/>
    <property type="project" value="UniProtKB-UniRule"/>
</dbReference>
<dbReference type="GO" id="GO:0006307">
    <property type="term" value="P:DNA alkylation repair"/>
    <property type="evidence" value="ECO:0007669"/>
    <property type="project" value="UniProtKB-UniRule"/>
</dbReference>
<dbReference type="Pfam" id="PF01035">
    <property type="entry name" value="DNA_binding_1"/>
    <property type="match status" value="1"/>
</dbReference>
<proteinExistence type="inferred from homology"/>
<keyword evidence="7 9" id="KW-0234">DNA repair</keyword>
<organism evidence="13 14">
    <name type="scientific">Roseateles chitinivorans</name>
    <dbReference type="NCBI Taxonomy" id="2917965"/>
    <lineage>
        <taxon>Bacteria</taxon>
        <taxon>Pseudomonadati</taxon>
        <taxon>Pseudomonadota</taxon>
        <taxon>Betaproteobacteria</taxon>
        <taxon>Burkholderiales</taxon>
        <taxon>Sphaerotilaceae</taxon>
        <taxon>Roseateles</taxon>
    </lineage>
</organism>
<comment type="subcellular location">
    <subcellularLocation>
        <location evidence="9">Cytoplasm</location>
    </subcellularLocation>
</comment>
<dbReference type="InterPro" id="IPR001497">
    <property type="entry name" value="MethylDNA_cys_MeTrfase_AS"/>
</dbReference>
<dbReference type="OrthoDB" id="9802228at2"/>
<dbReference type="InterPro" id="IPR036217">
    <property type="entry name" value="MethylDNA_cys_MeTrfase_DNAb"/>
</dbReference>
<dbReference type="SUPFAM" id="SSF53155">
    <property type="entry name" value="Methylated DNA-protein cysteine methyltransferase domain"/>
    <property type="match status" value="1"/>
</dbReference>
<gene>
    <name evidence="13" type="ORF">CS062_18440</name>
</gene>
<evidence type="ECO:0000256" key="10">
    <source>
        <dbReference type="SAM" id="MobiDB-lite"/>
    </source>
</evidence>
<dbReference type="Proteomes" id="UP000231501">
    <property type="component" value="Unassembled WGS sequence"/>
</dbReference>
<evidence type="ECO:0000256" key="8">
    <source>
        <dbReference type="ARBA" id="ARBA00049348"/>
    </source>
</evidence>
<keyword evidence="6 9" id="KW-0227">DNA damage</keyword>
<comment type="catalytic activity">
    <reaction evidence="8 9">
        <text>a 6-O-methyl-2'-deoxyguanosine in DNA + L-cysteinyl-[protein] = S-methyl-L-cysteinyl-[protein] + a 2'-deoxyguanosine in DNA</text>
        <dbReference type="Rhea" id="RHEA:24000"/>
        <dbReference type="Rhea" id="RHEA-COMP:10131"/>
        <dbReference type="Rhea" id="RHEA-COMP:10132"/>
        <dbReference type="Rhea" id="RHEA-COMP:11367"/>
        <dbReference type="Rhea" id="RHEA-COMP:11368"/>
        <dbReference type="ChEBI" id="CHEBI:29950"/>
        <dbReference type="ChEBI" id="CHEBI:82612"/>
        <dbReference type="ChEBI" id="CHEBI:85445"/>
        <dbReference type="ChEBI" id="CHEBI:85448"/>
        <dbReference type="EC" id="2.1.1.63"/>
    </reaction>
</comment>
<keyword evidence="3 9" id="KW-0963">Cytoplasm</keyword>
<dbReference type="InterPro" id="IPR036388">
    <property type="entry name" value="WH-like_DNA-bd_sf"/>
</dbReference>
<dbReference type="NCBIfam" id="TIGR00589">
    <property type="entry name" value="ogt"/>
    <property type="match status" value="1"/>
</dbReference>
<evidence type="ECO:0000313" key="13">
    <source>
        <dbReference type="EMBL" id="PIM51734.1"/>
    </source>
</evidence>
<dbReference type="EC" id="2.1.1.63" evidence="9"/>
<dbReference type="CDD" id="cd06445">
    <property type="entry name" value="ATase"/>
    <property type="match status" value="1"/>
</dbReference>
<evidence type="ECO:0000256" key="7">
    <source>
        <dbReference type="ARBA" id="ARBA00023204"/>
    </source>
</evidence>
<protein>
    <recommendedName>
        <fullName evidence="9">Methylated-DNA--protein-cysteine methyltransferase</fullName>
        <ecNumber evidence="9">2.1.1.63</ecNumber>
    </recommendedName>
    <alternativeName>
        <fullName evidence="9">6-O-methylguanine-DNA methyltransferase</fullName>
        <shortName evidence="9">MGMT</shortName>
    </alternativeName>
    <alternativeName>
        <fullName evidence="9">O-6-methylguanine-DNA-alkyltransferase</fullName>
    </alternativeName>
</protein>
<dbReference type="FunFam" id="1.10.10.10:FF:000214">
    <property type="entry name" value="Methylated-DNA--protein-cysteine methyltransferase"/>
    <property type="match status" value="1"/>
</dbReference>
<dbReference type="PANTHER" id="PTHR10815:SF5">
    <property type="entry name" value="METHYLATED-DNA--PROTEIN-CYSTEINE METHYLTRANSFERASE"/>
    <property type="match status" value="1"/>
</dbReference>
<accession>A0A2G9C7Y5</accession>
<comment type="caution">
    <text evidence="13">The sequence shown here is derived from an EMBL/GenBank/DDBJ whole genome shotgun (WGS) entry which is preliminary data.</text>
</comment>
<dbReference type="SUPFAM" id="SSF46767">
    <property type="entry name" value="Methylated DNA-protein cysteine methyltransferase, C-terminal domain"/>
    <property type="match status" value="1"/>
</dbReference>
<comment type="similarity">
    <text evidence="2 9">Belongs to the MGMT family.</text>
</comment>
<dbReference type="Gene3D" id="1.10.10.10">
    <property type="entry name" value="Winged helix-like DNA-binding domain superfamily/Winged helix DNA-binding domain"/>
    <property type="match status" value="1"/>
</dbReference>
<dbReference type="PROSITE" id="PS00374">
    <property type="entry name" value="MGMT"/>
    <property type="match status" value="1"/>
</dbReference>
<dbReference type="Pfam" id="PF02870">
    <property type="entry name" value="Methyltransf_1N"/>
    <property type="match status" value="1"/>
</dbReference>
<dbReference type="GO" id="GO:0005737">
    <property type="term" value="C:cytoplasm"/>
    <property type="evidence" value="ECO:0007669"/>
    <property type="project" value="UniProtKB-SubCell"/>
</dbReference>
<feature type="domain" description="Methylated-DNA-[protein]-cysteine S-methyltransferase DNA binding" evidence="11">
    <location>
        <begin position="89"/>
        <end position="168"/>
    </location>
</feature>
<feature type="active site" description="Nucleophile; methyl group acceptor" evidence="9">
    <location>
        <position position="140"/>
    </location>
</feature>
<keyword evidence="4 9" id="KW-0489">Methyltransferase</keyword>
<evidence type="ECO:0000256" key="5">
    <source>
        <dbReference type="ARBA" id="ARBA00022679"/>
    </source>
</evidence>
<evidence type="ECO:0000256" key="1">
    <source>
        <dbReference type="ARBA" id="ARBA00001286"/>
    </source>
</evidence>
<evidence type="ECO:0000259" key="12">
    <source>
        <dbReference type="Pfam" id="PF02870"/>
    </source>
</evidence>